<dbReference type="SUPFAM" id="SSF53474">
    <property type="entry name" value="alpha/beta-Hydrolases"/>
    <property type="match status" value="1"/>
</dbReference>
<proteinExistence type="predicted"/>
<dbReference type="Pfam" id="PF12697">
    <property type="entry name" value="Abhydrolase_6"/>
    <property type="match status" value="1"/>
</dbReference>
<organism evidence="2 3">
    <name type="scientific">Streptomyces canus</name>
    <dbReference type="NCBI Taxonomy" id="58343"/>
    <lineage>
        <taxon>Bacteria</taxon>
        <taxon>Bacillati</taxon>
        <taxon>Actinomycetota</taxon>
        <taxon>Actinomycetes</taxon>
        <taxon>Kitasatosporales</taxon>
        <taxon>Streptomycetaceae</taxon>
        <taxon>Streptomyces</taxon>
        <taxon>Streptomyces aurantiacus group</taxon>
    </lineage>
</organism>
<protein>
    <submittedName>
        <fullName evidence="2">Pimeloyl-ACP methyl ester carboxylesterase</fullName>
    </submittedName>
</protein>
<dbReference type="InterPro" id="IPR052897">
    <property type="entry name" value="Sec-Metab_Biosynth_Hydrolase"/>
</dbReference>
<dbReference type="AlphaFoldDB" id="A0AAW8F4W8"/>
<gene>
    <name evidence="2" type="ORF">QFZ22_000887</name>
</gene>
<reference evidence="2" key="1">
    <citation type="submission" date="2023-07" db="EMBL/GenBank/DDBJ databases">
        <title>Comparative genomics of wheat-associated soil bacteria to identify genetic determinants of phenazine resistance.</title>
        <authorList>
            <person name="Mouncey N."/>
        </authorList>
    </citation>
    <scope>NUCLEOTIDE SEQUENCE</scope>
    <source>
        <strain evidence="2">V4I22</strain>
    </source>
</reference>
<evidence type="ECO:0000313" key="2">
    <source>
        <dbReference type="EMBL" id="MDQ0904902.1"/>
    </source>
</evidence>
<dbReference type="PANTHER" id="PTHR37017">
    <property type="entry name" value="AB HYDROLASE-1 DOMAIN-CONTAINING PROTEIN-RELATED"/>
    <property type="match status" value="1"/>
</dbReference>
<evidence type="ECO:0000313" key="3">
    <source>
        <dbReference type="Proteomes" id="UP001234216"/>
    </source>
</evidence>
<dbReference type="InterPro" id="IPR000073">
    <property type="entry name" value="AB_hydrolase_1"/>
</dbReference>
<name>A0AAW8F4W8_9ACTN</name>
<dbReference type="Gene3D" id="3.40.50.1820">
    <property type="entry name" value="alpha/beta hydrolase"/>
    <property type="match status" value="1"/>
</dbReference>
<dbReference type="Proteomes" id="UP001234216">
    <property type="component" value="Unassembled WGS sequence"/>
</dbReference>
<accession>A0AAW8F4W8</accession>
<feature type="domain" description="AB hydrolase-1" evidence="1">
    <location>
        <begin position="16"/>
        <end position="141"/>
    </location>
</feature>
<sequence>MVVCTPALGLRSPSQDAALLRDVVRRADGPVVLVGHGYGGAVIAHAATGADHVVALCYVAAFGFDAGERLLDVINRFAPMPQANAAWTTDLPGDEAVLEGRELYLCVERFPQAYAGDLPLSVGAALAQAQCPLAMGAPADRSGPPA</sequence>
<dbReference type="PANTHER" id="PTHR37017:SF11">
    <property type="entry name" value="ESTERASE_LIPASE_THIOESTERASE DOMAIN-CONTAINING PROTEIN"/>
    <property type="match status" value="1"/>
</dbReference>
<comment type="caution">
    <text evidence="2">The sequence shown here is derived from an EMBL/GenBank/DDBJ whole genome shotgun (WGS) entry which is preliminary data.</text>
</comment>
<evidence type="ECO:0000259" key="1">
    <source>
        <dbReference type="Pfam" id="PF12697"/>
    </source>
</evidence>
<dbReference type="EMBL" id="JAUSZV010000005">
    <property type="protein sequence ID" value="MDQ0904902.1"/>
    <property type="molecule type" value="Genomic_DNA"/>
</dbReference>
<dbReference type="GO" id="GO:0003824">
    <property type="term" value="F:catalytic activity"/>
    <property type="evidence" value="ECO:0007669"/>
    <property type="project" value="UniProtKB-ARBA"/>
</dbReference>
<dbReference type="InterPro" id="IPR029058">
    <property type="entry name" value="AB_hydrolase_fold"/>
</dbReference>